<accession>A0A392UVV2</accession>
<protein>
    <recommendedName>
        <fullName evidence="3">DUF4283 domain protein</fullName>
    </recommendedName>
</protein>
<dbReference type="AlphaFoldDB" id="A0A392UVV2"/>
<reference evidence="1 2" key="1">
    <citation type="journal article" date="2018" name="Front. Plant Sci.">
        <title>Red Clover (Trifolium pratense) and Zigzag Clover (T. medium) - A Picture of Genomic Similarities and Differences.</title>
        <authorList>
            <person name="Dluhosova J."/>
            <person name="Istvanek J."/>
            <person name="Nedelnik J."/>
            <person name="Repkova J."/>
        </authorList>
    </citation>
    <scope>NUCLEOTIDE SEQUENCE [LARGE SCALE GENOMIC DNA]</scope>
    <source>
        <strain evidence="2">cv. 10/8</strain>
        <tissue evidence="1">Leaf</tissue>
    </source>
</reference>
<sequence length="64" mass="7564">MKVVEKKRGEHECPEFVLTDEEETRLRKPWQNGLIVKLLGRKIGYKALETQLKQMWVQNGIINI</sequence>
<comment type="caution">
    <text evidence="1">The sequence shown here is derived from an EMBL/GenBank/DDBJ whole genome shotgun (WGS) entry which is preliminary data.</text>
</comment>
<organism evidence="1 2">
    <name type="scientific">Trifolium medium</name>
    <dbReference type="NCBI Taxonomy" id="97028"/>
    <lineage>
        <taxon>Eukaryota</taxon>
        <taxon>Viridiplantae</taxon>
        <taxon>Streptophyta</taxon>
        <taxon>Embryophyta</taxon>
        <taxon>Tracheophyta</taxon>
        <taxon>Spermatophyta</taxon>
        <taxon>Magnoliopsida</taxon>
        <taxon>eudicotyledons</taxon>
        <taxon>Gunneridae</taxon>
        <taxon>Pentapetalae</taxon>
        <taxon>rosids</taxon>
        <taxon>fabids</taxon>
        <taxon>Fabales</taxon>
        <taxon>Fabaceae</taxon>
        <taxon>Papilionoideae</taxon>
        <taxon>50 kb inversion clade</taxon>
        <taxon>NPAAA clade</taxon>
        <taxon>Hologalegina</taxon>
        <taxon>IRL clade</taxon>
        <taxon>Trifolieae</taxon>
        <taxon>Trifolium</taxon>
    </lineage>
</organism>
<evidence type="ECO:0000313" key="2">
    <source>
        <dbReference type="Proteomes" id="UP000265520"/>
    </source>
</evidence>
<keyword evidence="2" id="KW-1185">Reference proteome</keyword>
<dbReference type="EMBL" id="LXQA010988465">
    <property type="protein sequence ID" value="MCI80128.1"/>
    <property type="molecule type" value="Genomic_DNA"/>
</dbReference>
<evidence type="ECO:0000313" key="1">
    <source>
        <dbReference type="EMBL" id="MCI80128.1"/>
    </source>
</evidence>
<name>A0A392UVV2_9FABA</name>
<evidence type="ECO:0008006" key="3">
    <source>
        <dbReference type="Google" id="ProtNLM"/>
    </source>
</evidence>
<proteinExistence type="predicted"/>
<dbReference type="Proteomes" id="UP000265520">
    <property type="component" value="Unassembled WGS sequence"/>
</dbReference>
<feature type="non-terminal residue" evidence="1">
    <location>
        <position position="64"/>
    </location>
</feature>